<dbReference type="InterPro" id="IPR000719">
    <property type="entry name" value="Prot_kinase_dom"/>
</dbReference>
<dbReference type="PROSITE" id="PS50011">
    <property type="entry name" value="PROTEIN_KINASE_DOM"/>
    <property type="match status" value="1"/>
</dbReference>
<dbReference type="PANTHER" id="PTHR36109">
    <property type="entry name" value="MEMBRANE PROTEIN-RELATED"/>
    <property type="match status" value="1"/>
</dbReference>
<dbReference type="Proteomes" id="UP000243376">
    <property type="component" value="Unassembled WGS sequence"/>
</dbReference>
<dbReference type="GO" id="GO:0004672">
    <property type="term" value="F:protein kinase activity"/>
    <property type="evidence" value="ECO:0007669"/>
    <property type="project" value="InterPro"/>
</dbReference>
<dbReference type="SUPFAM" id="SSF56112">
    <property type="entry name" value="Protein kinase-like (PK-like)"/>
    <property type="match status" value="1"/>
</dbReference>
<dbReference type="GO" id="GO:0005524">
    <property type="term" value="F:ATP binding"/>
    <property type="evidence" value="ECO:0007669"/>
    <property type="project" value="InterPro"/>
</dbReference>
<feature type="transmembrane region" description="Helical" evidence="2">
    <location>
        <begin position="383"/>
        <end position="405"/>
    </location>
</feature>
<evidence type="ECO:0000313" key="5">
    <source>
        <dbReference type="Proteomes" id="UP000243376"/>
    </source>
</evidence>
<evidence type="ECO:0000256" key="1">
    <source>
        <dbReference type="SAM" id="MobiDB-lite"/>
    </source>
</evidence>
<name>A0A2J6WVE8_9CHLR</name>
<dbReference type="EMBL" id="PNIQ01000970">
    <property type="protein sequence ID" value="PMP74891.1"/>
    <property type="molecule type" value="Genomic_DNA"/>
</dbReference>
<sequence length="747" mass="81130">MFFQPVIDDQLIIDGITYQVCAHPAIPGRPFVQAGSHSHVVQLRTAGGFVALKVQSQLRDPALVNHAQQLQSLSTIPGLQAARRLVITAANQPSLVAAWPELDYAILMPWLHGPTWQELIRHRRPLSPTQSLSLARALANLLTEIEQRGLAHGDLQPANIMLPGLIDPAATAPIALVDLETMHGVGIRHLPLSTPEGPYQHPVATTGLAVDRFGGALLILELLGWCDEQVRAASADESFFAPEDLLRPTERFHILRDALAQRWGLGPAQMLERLWQCQTPMACPLLKEWQAILPSSSLAIDEPLSPESTMPSFPDPVIALIDNADTLRSQGQPAQALSIYRDALDRLPTGDPRTSEVMRTIDSLEREIAQTSALPEQQATLSWSLPLAIGIMTIVILMILAAIGLNRTTLSTITNLPTAEPTANSLPTPEPSLTSVLPSPTSPRLSLTVDRITPAELYIGTSPLELTVQGDGLSTVKTAILRAAGYEPIALTIVAGSSNRELRLQINNLNIDIVGAIPFTLELNGTPVPGAAITLRDYSSVRVIAGVRPEYVYTERITVDANGAFTLMHEEPSPESALTYPVRNGDEVEVLSTQPEGWYQLRIRTSGDQNLIGQIGYLERWLVDNTDVPTPPTPTPTVPSELPRLRFVKLSENEDTRCILVQITGISTFGWGISIDGLQLRSAFDSNGNARVCGLRVRQEVTFTVRDEQGVAVRGGVGVPTRGGDVMFAEWRIGSASASQVSPFYTK</sequence>
<keyword evidence="2" id="KW-0472">Membrane</keyword>
<feature type="domain" description="Protein kinase" evidence="3">
    <location>
        <begin position="26"/>
        <end position="364"/>
    </location>
</feature>
<feature type="compositionally biased region" description="Low complexity" evidence="1">
    <location>
        <begin position="425"/>
        <end position="440"/>
    </location>
</feature>
<dbReference type="Gene3D" id="1.10.510.10">
    <property type="entry name" value="Transferase(Phosphotransferase) domain 1"/>
    <property type="match status" value="1"/>
</dbReference>
<evidence type="ECO:0000313" key="4">
    <source>
        <dbReference type="EMBL" id="PMP74891.1"/>
    </source>
</evidence>
<evidence type="ECO:0000256" key="2">
    <source>
        <dbReference type="SAM" id="Phobius"/>
    </source>
</evidence>
<gene>
    <name evidence="4" type="ORF">C0184_14515</name>
</gene>
<accession>A0A2J6WVE8</accession>
<comment type="caution">
    <text evidence="4">The sequence shown here is derived from an EMBL/GenBank/DDBJ whole genome shotgun (WGS) entry which is preliminary data.</text>
</comment>
<dbReference type="InterPro" id="IPR011009">
    <property type="entry name" value="Kinase-like_dom_sf"/>
</dbReference>
<feature type="region of interest" description="Disordered" evidence="1">
    <location>
        <begin position="419"/>
        <end position="440"/>
    </location>
</feature>
<dbReference type="InterPro" id="IPR052948">
    <property type="entry name" value="Low_temp-induced_all0457"/>
</dbReference>
<reference evidence="4 5" key="1">
    <citation type="submission" date="2018-01" db="EMBL/GenBank/DDBJ databases">
        <title>Metagenomic assembled genomes from two thermal pools in the Uzon Caldera, Kamchatka, Russia.</title>
        <authorList>
            <person name="Wilkins L."/>
            <person name="Ettinger C."/>
        </authorList>
    </citation>
    <scope>NUCLEOTIDE SEQUENCE [LARGE SCALE GENOMIC DNA]</scope>
    <source>
        <strain evidence="4">ZAV-02</strain>
    </source>
</reference>
<proteinExistence type="predicted"/>
<keyword evidence="2" id="KW-1133">Transmembrane helix</keyword>
<dbReference type="PANTHER" id="PTHR36109:SF2">
    <property type="entry name" value="MEMBRANE PROTEIN"/>
    <property type="match status" value="1"/>
</dbReference>
<keyword evidence="2" id="KW-0812">Transmembrane</keyword>
<organism evidence="4 5">
    <name type="scientific">Chloroflexus aggregans</name>
    <dbReference type="NCBI Taxonomy" id="152260"/>
    <lineage>
        <taxon>Bacteria</taxon>
        <taxon>Bacillati</taxon>
        <taxon>Chloroflexota</taxon>
        <taxon>Chloroflexia</taxon>
        <taxon>Chloroflexales</taxon>
        <taxon>Chloroflexineae</taxon>
        <taxon>Chloroflexaceae</taxon>
        <taxon>Chloroflexus</taxon>
    </lineage>
</organism>
<protein>
    <submittedName>
        <fullName evidence="4">Serine/threonine protein phosphatase</fullName>
    </submittedName>
</protein>
<dbReference type="AlphaFoldDB" id="A0A2J6WVE8"/>
<evidence type="ECO:0000259" key="3">
    <source>
        <dbReference type="PROSITE" id="PS50011"/>
    </source>
</evidence>